<sequence>MVKINFIKLISFPCALASFYFVGAQNKNDSITTKEIKEVLIKLQRKKQFSDHANYTFDKEALEKSRHSKDLLSTLPELQLDPISNTIVSIIGGKTLFLINGIEASDNQIKSIVPTNVVRVEYFDIPPARYSQRAETVVNIITRNPEVGYSYGADVTSALTTGFVIGSANAGYTKGKNDFGLEYSINLRDYDNRIVDKVYDYHLHNSHYRSEEQQKDHFGYTYHNMGLRYANVDAGKYAFQAKFNMVLNSSFNKGLGTSLFTKDASETSHNTIHNSNSNYSNPSVDL</sequence>
<dbReference type="RefSeq" id="WP_265143369.1">
    <property type="nucleotide sequence ID" value="NZ_JAPCHZ010000001.1"/>
</dbReference>
<name>A0ABT3JK39_9FLAO</name>
<protein>
    <recommendedName>
        <fullName evidence="5">TonB-dependent receptor</fullName>
    </recommendedName>
</protein>
<feature type="signal peptide" evidence="2">
    <location>
        <begin position="1"/>
        <end position="24"/>
    </location>
</feature>
<feature type="region of interest" description="Disordered" evidence="1">
    <location>
        <begin position="267"/>
        <end position="286"/>
    </location>
</feature>
<dbReference type="SUPFAM" id="SSF56935">
    <property type="entry name" value="Porins"/>
    <property type="match status" value="1"/>
</dbReference>
<evidence type="ECO:0000256" key="1">
    <source>
        <dbReference type="SAM" id="MobiDB-lite"/>
    </source>
</evidence>
<evidence type="ECO:0000313" key="4">
    <source>
        <dbReference type="Proteomes" id="UP001209107"/>
    </source>
</evidence>
<keyword evidence="2" id="KW-0732">Signal</keyword>
<proteinExistence type="predicted"/>
<feature type="chain" id="PRO_5046350136" description="TonB-dependent receptor" evidence="2">
    <location>
        <begin position="25"/>
        <end position="286"/>
    </location>
</feature>
<gene>
    <name evidence="3" type="ORF">OK344_02920</name>
</gene>
<organism evidence="3 4">
    <name type="scientific">Kaistella yananensis</name>
    <dbReference type="NCBI Taxonomy" id="2989820"/>
    <lineage>
        <taxon>Bacteria</taxon>
        <taxon>Pseudomonadati</taxon>
        <taxon>Bacteroidota</taxon>
        <taxon>Flavobacteriia</taxon>
        <taxon>Flavobacteriales</taxon>
        <taxon>Weeksellaceae</taxon>
        <taxon>Chryseobacterium group</taxon>
        <taxon>Kaistella</taxon>
    </lineage>
</organism>
<reference evidence="3 4" key="1">
    <citation type="submission" date="2022-10" db="EMBL/GenBank/DDBJ databases">
        <title>Kaistella sp. BT-6-1-3.</title>
        <authorList>
            <person name="Ai J."/>
            <person name="Deng Z."/>
        </authorList>
    </citation>
    <scope>NUCLEOTIDE SEQUENCE [LARGE SCALE GENOMIC DNA]</scope>
    <source>
        <strain evidence="3 4">BT6-1-3</strain>
    </source>
</reference>
<evidence type="ECO:0000313" key="3">
    <source>
        <dbReference type="EMBL" id="MCW4451155.1"/>
    </source>
</evidence>
<evidence type="ECO:0000256" key="2">
    <source>
        <dbReference type="SAM" id="SignalP"/>
    </source>
</evidence>
<comment type="caution">
    <text evidence="3">The sequence shown here is derived from an EMBL/GenBank/DDBJ whole genome shotgun (WGS) entry which is preliminary data.</text>
</comment>
<dbReference type="Proteomes" id="UP001209107">
    <property type="component" value="Unassembled WGS sequence"/>
</dbReference>
<dbReference type="EMBL" id="JAPCHZ010000001">
    <property type="protein sequence ID" value="MCW4451155.1"/>
    <property type="molecule type" value="Genomic_DNA"/>
</dbReference>
<accession>A0ABT3JK39</accession>
<evidence type="ECO:0008006" key="5">
    <source>
        <dbReference type="Google" id="ProtNLM"/>
    </source>
</evidence>
<keyword evidence="4" id="KW-1185">Reference proteome</keyword>